<feature type="domain" description="Neprosin activation peptide" evidence="2">
    <location>
        <begin position="1"/>
        <end position="104"/>
    </location>
</feature>
<organism evidence="3">
    <name type="scientific">Oryza barthii</name>
    <dbReference type="NCBI Taxonomy" id="65489"/>
    <lineage>
        <taxon>Eukaryota</taxon>
        <taxon>Viridiplantae</taxon>
        <taxon>Streptophyta</taxon>
        <taxon>Embryophyta</taxon>
        <taxon>Tracheophyta</taxon>
        <taxon>Spermatophyta</taxon>
        <taxon>Magnoliopsida</taxon>
        <taxon>Liliopsida</taxon>
        <taxon>Poales</taxon>
        <taxon>Poaceae</taxon>
        <taxon>BOP clade</taxon>
        <taxon>Oryzoideae</taxon>
        <taxon>Oryzeae</taxon>
        <taxon>Oryzinae</taxon>
        <taxon>Oryza</taxon>
    </lineage>
</organism>
<dbReference type="Pfam" id="PF14365">
    <property type="entry name" value="Neprosin_AP"/>
    <property type="match status" value="1"/>
</dbReference>
<dbReference type="Proteomes" id="UP000026960">
    <property type="component" value="Chromosome 6"/>
</dbReference>
<evidence type="ECO:0000313" key="3">
    <source>
        <dbReference type="EnsemblPlants" id="OBART06G11580.1"/>
    </source>
</evidence>
<dbReference type="HOGENOM" id="CLU_152192_0_0_1"/>
<reference evidence="3" key="2">
    <citation type="submission" date="2015-03" db="UniProtKB">
        <authorList>
            <consortium name="EnsemblPlants"/>
        </authorList>
    </citation>
    <scope>IDENTIFICATION</scope>
</reference>
<protein>
    <recommendedName>
        <fullName evidence="2">Neprosin activation peptide domain-containing protein</fullName>
    </recommendedName>
</protein>
<accession>A0A0D3GFK7</accession>
<dbReference type="AlphaFoldDB" id="A0A0D3GFK7"/>
<evidence type="ECO:0000256" key="1">
    <source>
        <dbReference type="SAM" id="MobiDB-lite"/>
    </source>
</evidence>
<feature type="compositionally biased region" description="Basic and acidic residues" evidence="1">
    <location>
        <begin position="28"/>
        <end position="42"/>
    </location>
</feature>
<evidence type="ECO:0000313" key="4">
    <source>
        <dbReference type="Proteomes" id="UP000026960"/>
    </source>
</evidence>
<dbReference type="PaxDb" id="65489-OBART06G11580.1"/>
<reference evidence="3" key="1">
    <citation type="journal article" date="2009" name="Rice">
        <title>De Novo Next Generation Sequencing of Plant Genomes.</title>
        <authorList>
            <person name="Rounsley S."/>
            <person name="Marri P.R."/>
            <person name="Yu Y."/>
            <person name="He R."/>
            <person name="Sisneros N."/>
            <person name="Goicoechea J.L."/>
            <person name="Lee S.J."/>
            <person name="Angelova A."/>
            <person name="Kudrna D."/>
            <person name="Luo M."/>
            <person name="Affourtit J."/>
            <person name="Desany B."/>
            <person name="Knight J."/>
            <person name="Niazi F."/>
            <person name="Egholm M."/>
            <person name="Wing R.A."/>
        </authorList>
    </citation>
    <scope>NUCLEOTIDE SEQUENCE [LARGE SCALE GENOMIC DNA]</scope>
    <source>
        <strain evidence="3">cv. IRGC 105608</strain>
    </source>
</reference>
<dbReference type="STRING" id="65489.A0A0D3GFK7"/>
<dbReference type="InterPro" id="IPR025521">
    <property type="entry name" value="Neprosin_propep"/>
</dbReference>
<proteinExistence type="predicted"/>
<name>A0A0D3GFK7_9ORYZ</name>
<dbReference type="Gramene" id="OBART06G11580.1">
    <property type="protein sequence ID" value="OBART06G11580.1"/>
    <property type="gene ID" value="OBART06G11580"/>
</dbReference>
<dbReference type="EnsemblPlants" id="OBART06G11580.1">
    <property type="protein sequence ID" value="OBART06G11580.1"/>
    <property type="gene ID" value="OBART06G11580"/>
</dbReference>
<feature type="region of interest" description="Disordered" evidence="1">
    <location>
        <begin position="1"/>
        <end position="53"/>
    </location>
</feature>
<feature type="region of interest" description="Disordered" evidence="1">
    <location>
        <begin position="69"/>
        <end position="90"/>
    </location>
</feature>
<sequence>MQSPDGNVIDCVPHLQPAFDHSKKLRGQKPEVEPEPEERPKVDGAAAAQGEAAEEEVVFPAGVDGRRRVVPKGDESCPKATSRTTRRDVLRSSSSLRFGMKQPRACGVVRCDSTCD</sequence>
<keyword evidence="4" id="KW-1185">Reference proteome</keyword>
<evidence type="ECO:0000259" key="2">
    <source>
        <dbReference type="Pfam" id="PF14365"/>
    </source>
</evidence>